<keyword evidence="1" id="KW-0343">GTPase activation</keyword>
<feature type="compositionally biased region" description="Low complexity" evidence="7">
    <location>
        <begin position="166"/>
        <end position="178"/>
    </location>
</feature>
<name>A0ABQ7K657_9FUNG</name>
<keyword evidence="6" id="KW-0175">Coiled coil</keyword>
<evidence type="ECO:0000256" key="6">
    <source>
        <dbReference type="SAM" id="Coils"/>
    </source>
</evidence>
<gene>
    <name evidence="9" type="primary">GLO3_1</name>
    <name evidence="9" type="ORF">BGZ96_004931</name>
</gene>
<comment type="caution">
    <text evidence="9">The sequence shown here is derived from an EMBL/GenBank/DDBJ whole genome shotgun (WGS) entry which is preliminary data.</text>
</comment>
<dbReference type="PROSITE" id="PS50115">
    <property type="entry name" value="ARFGAP"/>
    <property type="match status" value="1"/>
</dbReference>
<reference evidence="9 10" key="1">
    <citation type="journal article" date="2020" name="Fungal Divers.">
        <title>Resolving the Mortierellaceae phylogeny through synthesis of multi-gene phylogenetics and phylogenomics.</title>
        <authorList>
            <person name="Vandepol N."/>
            <person name="Liber J."/>
            <person name="Desiro A."/>
            <person name="Na H."/>
            <person name="Kennedy M."/>
            <person name="Barry K."/>
            <person name="Grigoriev I.V."/>
            <person name="Miller A.N."/>
            <person name="O'Donnell K."/>
            <person name="Stajich J.E."/>
            <person name="Bonito G."/>
        </authorList>
    </citation>
    <scope>NUCLEOTIDE SEQUENCE [LARGE SCALE GENOMIC DNA]</scope>
    <source>
        <strain evidence="9 10">AD045</strain>
    </source>
</reference>
<dbReference type="SUPFAM" id="SSF57863">
    <property type="entry name" value="ArfGap/RecO-like zinc finger"/>
    <property type="match status" value="1"/>
</dbReference>
<evidence type="ECO:0000256" key="2">
    <source>
        <dbReference type="ARBA" id="ARBA00022723"/>
    </source>
</evidence>
<feature type="domain" description="Arf-GAP" evidence="8">
    <location>
        <begin position="10"/>
        <end position="119"/>
    </location>
</feature>
<dbReference type="PANTHER" id="PTHR45686">
    <property type="entry name" value="ADP-RIBOSYLATION FACTOR GTPASE ACTIVATING PROTEIN 3, ISOFORM H-RELATED"/>
    <property type="match status" value="1"/>
</dbReference>
<feature type="compositionally biased region" description="Polar residues" evidence="7">
    <location>
        <begin position="145"/>
        <end position="155"/>
    </location>
</feature>
<evidence type="ECO:0000256" key="5">
    <source>
        <dbReference type="PROSITE-ProRule" id="PRU00288"/>
    </source>
</evidence>
<keyword evidence="10" id="KW-1185">Reference proteome</keyword>
<dbReference type="Pfam" id="PF01412">
    <property type="entry name" value="ArfGap"/>
    <property type="match status" value="1"/>
</dbReference>
<evidence type="ECO:0000256" key="1">
    <source>
        <dbReference type="ARBA" id="ARBA00022468"/>
    </source>
</evidence>
<evidence type="ECO:0000259" key="8">
    <source>
        <dbReference type="PROSITE" id="PS50115"/>
    </source>
</evidence>
<feature type="region of interest" description="Disordered" evidence="7">
    <location>
        <begin position="131"/>
        <end position="205"/>
    </location>
</feature>
<evidence type="ECO:0000256" key="7">
    <source>
        <dbReference type="SAM" id="MobiDB-lite"/>
    </source>
</evidence>
<dbReference type="Proteomes" id="UP001194696">
    <property type="component" value="Unassembled WGS sequence"/>
</dbReference>
<dbReference type="CDD" id="cd08831">
    <property type="entry name" value="ArfGap_ArfGap2_3_like"/>
    <property type="match status" value="1"/>
</dbReference>
<dbReference type="InterPro" id="IPR037278">
    <property type="entry name" value="ARFGAP/RecO"/>
</dbReference>
<feature type="coiled-coil region" evidence="6">
    <location>
        <begin position="255"/>
        <end position="282"/>
    </location>
</feature>
<feature type="compositionally biased region" description="Low complexity" evidence="7">
    <location>
        <begin position="188"/>
        <end position="204"/>
    </location>
</feature>
<accession>A0ABQ7K657</accession>
<keyword evidence="4" id="KW-0862">Zinc</keyword>
<evidence type="ECO:0000256" key="4">
    <source>
        <dbReference type="ARBA" id="ARBA00022833"/>
    </source>
</evidence>
<evidence type="ECO:0000313" key="10">
    <source>
        <dbReference type="Proteomes" id="UP001194696"/>
    </source>
</evidence>
<sequence>MAEPTKQEIQDVFKKLSLHRANKNCFDCHASIDNNCWTSIPFGIFLCTDCGALHRSFGTHVSFVRSTVLDKWTWEQLRAMTVGGNAAAKEYFNKYPGSDSKDAKTKYSSKIGLTYKEKLAQKVKDDLIARPGRQGLGLENEETSKSSTLTPSSANAEDDFFNTWNQPKKSTSSTSPQSAGPPVVGLGSAANTTRTTTSTLTANRPVKSTLTAARKTGSAAKPMKLGAKKAGTISFEEAEARAKAEAERIETLGFEAAEEERLQKLAAEKAKAEAVAQGAQANKGMNASTARTNYYQANTADKTRVSSEEVERLGMGMGRMGFGAAPAAKPATARSGFGGMGSGYSPQVEENTTAAREKFGGQKGISSDQYFGRNNYDADAQAEASNRLQSFSGATSISSNQYFGRPEDSPSLAGDVSSSLSNISGSDLAKKLGQADLATLKNAVQTGAGKLTDILQDMQARYNYY</sequence>
<evidence type="ECO:0000256" key="3">
    <source>
        <dbReference type="ARBA" id="ARBA00022771"/>
    </source>
</evidence>
<dbReference type="SMART" id="SM00105">
    <property type="entry name" value="ArfGap"/>
    <property type="match status" value="1"/>
</dbReference>
<dbReference type="Gene3D" id="1.10.220.150">
    <property type="entry name" value="Arf GTPase activating protein"/>
    <property type="match status" value="1"/>
</dbReference>
<dbReference type="EMBL" id="JAAAIM010000229">
    <property type="protein sequence ID" value="KAG0291679.1"/>
    <property type="molecule type" value="Genomic_DNA"/>
</dbReference>
<dbReference type="InterPro" id="IPR001164">
    <property type="entry name" value="ArfGAP_dom"/>
</dbReference>
<protein>
    <submittedName>
        <fullName evidence="9">ADP-ribosylation factor GTPase activating protein, ER-Golgi transport</fullName>
    </submittedName>
</protein>
<dbReference type="PRINTS" id="PR00405">
    <property type="entry name" value="REVINTRACTNG"/>
</dbReference>
<keyword evidence="2" id="KW-0479">Metal-binding</keyword>
<dbReference type="PANTHER" id="PTHR45686:SF4">
    <property type="entry name" value="ADP-RIBOSYLATION FACTOR GTPASE ACTIVATING PROTEIN 3, ISOFORM H"/>
    <property type="match status" value="1"/>
</dbReference>
<keyword evidence="3 5" id="KW-0863">Zinc-finger</keyword>
<dbReference type="InterPro" id="IPR038508">
    <property type="entry name" value="ArfGAP_dom_sf"/>
</dbReference>
<evidence type="ECO:0000313" key="9">
    <source>
        <dbReference type="EMBL" id="KAG0291679.1"/>
    </source>
</evidence>
<organism evidence="9 10">
    <name type="scientific">Linnemannia gamsii</name>
    <dbReference type="NCBI Taxonomy" id="64522"/>
    <lineage>
        <taxon>Eukaryota</taxon>
        <taxon>Fungi</taxon>
        <taxon>Fungi incertae sedis</taxon>
        <taxon>Mucoromycota</taxon>
        <taxon>Mortierellomycotina</taxon>
        <taxon>Mortierellomycetes</taxon>
        <taxon>Mortierellales</taxon>
        <taxon>Mortierellaceae</taxon>
        <taxon>Linnemannia</taxon>
    </lineage>
</organism>
<proteinExistence type="predicted"/>